<gene>
    <name evidence="6" type="ORF">NJ959_25435</name>
</gene>
<evidence type="ECO:0000256" key="3">
    <source>
        <dbReference type="ARBA" id="ARBA00023237"/>
    </source>
</evidence>
<organism evidence="6 7">
    <name type="scientific">Limnofasciculus baicalensis BBK-W-15</name>
    <dbReference type="NCBI Taxonomy" id="2699891"/>
    <lineage>
        <taxon>Bacteria</taxon>
        <taxon>Bacillati</taxon>
        <taxon>Cyanobacteriota</taxon>
        <taxon>Cyanophyceae</taxon>
        <taxon>Coleofasciculales</taxon>
        <taxon>Coleofasciculaceae</taxon>
        <taxon>Limnofasciculus</taxon>
        <taxon>Limnofasciculus baicalensis</taxon>
    </lineage>
</organism>
<dbReference type="AlphaFoldDB" id="A0AAE3GXR0"/>
<feature type="domain" description="Polypeptide-transport-associated ShlB-type" evidence="5">
    <location>
        <begin position="10"/>
        <end position="85"/>
    </location>
</feature>
<evidence type="ECO:0000259" key="4">
    <source>
        <dbReference type="Pfam" id="PF03865"/>
    </source>
</evidence>
<sequence>MPDAAPETIKVDRYEVVGSTVFTAEDFDRVTLPFTGSVSFDRIIQAQDAVRELYGSQDYLGTIVYIPAEQAVQIEGGIVRIEVVENGLSAQEIDVIGTERLNPNYIRSRLLRATGKPLNRNRLIEALRLLQIDPLIESISADLSAGVEPGKNRLEVKVKEQPAFNGEIAIDNHRSPSVGSMQRQSFLNWANLLGLGDVISAAYTNTDGSHTLDTQYKIPIAPDNTALILSYGRTWSRVIERPFDRLDIAAGGRYYNVTLRHPIIQTASAQSIEEFAVGITATRRESETTLLDFPFPLAAGADNEGKTRISVLRFFQEYSRRDNQEVLSARSQFSLGLDAFDSTINETAPDSRFLAWQGEARWLRVLAPDTILLLRGSLQLADRPLLPLEQIALGGWGSVRGYRQDALLADNGVFGSVEVQFPLYHSQSRQTVFQIIPFFDFGTVWNSGGTGTLDRNTLSAIGLGLQLRQGNFLARLDWGIPLVNLSSRRETWQENGLSFSLSYSLF</sequence>
<dbReference type="GO" id="GO:0046819">
    <property type="term" value="P:protein secretion by the type V secretion system"/>
    <property type="evidence" value="ECO:0007669"/>
    <property type="project" value="TreeGrafter"/>
</dbReference>
<feature type="domain" description="Haemolysin activator HlyB C-terminal" evidence="4">
    <location>
        <begin position="150"/>
        <end position="466"/>
    </location>
</feature>
<dbReference type="InterPro" id="IPR013686">
    <property type="entry name" value="Polypept-transport_assoc_ShlB"/>
</dbReference>
<dbReference type="InterPro" id="IPR005565">
    <property type="entry name" value="Hemolysn_activator_HlyB_C"/>
</dbReference>
<dbReference type="Proteomes" id="UP001204953">
    <property type="component" value="Unassembled WGS sequence"/>
</dbReference>
<evidence type="ECO:0000313" key="6">
    <source>
        <dbReference type="EMBL" id="MCP2731778.1"/>
    </source>
</evidence>
<dbReference type="GO" id="GO:0008320">
    <property type="term" value="F:protein transmembrane transporter activity"/>
    <property type="evidence" value="ECO:0007669"/>
    <property type="project" value="TreeGrafter"/>
</dbReference>
<comment type="caution">
    <text evidence="6">The sequence shown here is derived from an EMBL/GenBank/DDBJ whole genome shotgun (WGS) entry which is preliminary data.</text>
</comment>
<reference evidence="6" key="1">
    <citation type="submission" date="2022-06" db="EMBL/GenBank/DDBJ databases">
        <title>New cyanobacteria of genus Symplocastrum in benthos of Lake Baikal.</title>
        <authorList>
            <person name="Sorokovikova E."/>
            <person name="Tikhonova I."/>
            <person name="Krasnopeev A."/>
            <person name="Evseev P."/>
            <person name="Gladkikh A."/>
            <person name="Belykh O."/>
        </authorList>
    </citation>
    <scope>NUCLEOTIDE SEQUENCE</scope>
    <source>
        <strain evidence="6">BBK-W-15</strain>
    </source>
</reference>
<keyword evidence="7" id="KW-1185">Reference proteome</keyword>
<evidence type="ECO:0000313" key="7">
    <source>
        <dbReference type="Proteomes" id="UP001204953"/>
    </source>
</evidence>
<dbReference type="Gene3D" id="2.40.160.50">
    <property type="entry name" value="membrane protein fhac: a member of the omp85/tpsb transporter family"/>
    <property type="match status" value="1"/>
</dbReference>
<evidence type="ECO:0000256" key="1">
    <source>
        <dbReference type="ARBA" id="ARBA00022452"/>
    </source>
</evidence>
<keyword evidence="1" id="KW-1134">Transmembrane beta strand</keyword>
<dbReference type="Gene3D" id="3.10.20.310">
    <property type="entry name" value="membrane protein fhac"/>
    <property type="match status" value="1"/>
</dbReference>
<dbReference type="PANTHER" id="PTHR34597:SF6">
    <property type="entry name" value="BLR6126 PROTEIN"/>
    <property type="match status" value="1"/>
</dbReference>
<dbReference type="Pfam" id="PF08479">
    <property type="entry name" value="POTRA_2"/>
    <property type="match status" value="1"/>
</dbReference>
<evidence type="ECO:0000256" key="2">
    <source>
        <dbReference type="ARBA" id="ARBA00022692"/>
    </source>
</evidence>
<dbReference type="GO" id="GO:0098046">
    <property type="term" value="C:type V protein secretion system complex"/>
    <property type="evidence" value="ECO:0007669"/>
    <property type="project" value="TreeGrafter"/>
</dbReference>
<evidence type="ECO:0000259" key="5">
    <source>
        <dbReference type="Pfam" id="PF08479"/>
    </source>
</evidence>
<keyword evidence="1" id="KW-0472">Membrane</keyword>
<dbReference type="RefSeq" id="WP_254014511.1">
    <property type="nucleotide sequence ID" value="NZ_JAMZMM010000396.1"/>
</dbReference>
<dbReference type="Pfam" id="PF03865">
    <property type="entry name" value="ShlB"/>
    <property type="match status" value="1"/>
</dbReference>
<dbReference type="InterPro" id="IPR051544">
    <property type="entry name" value="TPS_OM_transporter"/>
</dbReference>
<keyword evidence="3" id="KW-0998">Cell outer membrane</keyword>
<dbReference type="EMBL" id="JAMZMM010000396">
    <property type="protein sequence ID" value="MCP2731778.1"/>
    <property type="molecule type" value="Genomic_DNA"/>
</dbReference>
<proteinExistence type="predicted"/>
<accession>A0AAE3GXR0</accession>
<dbReference type="PANTHER" id="PTHR34597">
    <property type="entry name" value="SLR1661 PROTEIN"/>
    <property type="match status" value="1"/>
</dbReference>
<name>A0AAE3GXR0_9CYAN</name>
<keyword evidence="2" id="KW-0812">Transmembrane</keyword>
<protein>
    <submittedName>
        <fullName evidence="6">BamA/TamA family outer membrane protein</fullName>
    </submittedName>
</protein>